<evidence type="ECO:0000256" key="1">
    <source>
        <dbReference type="ARBA" id="ARBA00001971"/>
    </source>
</evidence>
<dbReference type="PRINTS" id="PR00385">
    <property type="entry name" value="P450"/>
</dbReference>
<feature type="binding site" description="axial binding residue" evidence="6">
    <location>
        <position position="460"/>
    </location>
    <ligand>
        <name>heme</name>
        <dbReference type="ChEBI" id="CHEBI:30413"/>
    </ligand>
    <ligandPart>
        <name>Fe</name>
        <dbReference type="ChEBI" id="CHEBI:18248"/>
    </ligandPart>
</feature>
<dbReference type="InterPro" id="IPR001128">
    <property type="entry name" value="Cyt_P450"/>
</dbReference>
<dbReference type="RefSeq" id="XP_040674167.1">
    <property type="nucleotide sequence ID" value="XM_040811961.1"/>
</dbReference>
<keyword evidence="5 6" id="KW-0408">Iron</keyword>
<keyword evidence="10" id="KW-1185">Reference proteome</keyword>
<name>A0A1L9Q3Q2_ASPVE</name>
<dbReference type="GO" id="GO:0004497">
    <property type="term" value="F:monooxygenase activity"/>
    <property type="evidence" value="ECO:0007669"/>
    <property type="project" value="UniProtKB-KW"/>
</dbReference>
<feature type="chain" id="PRO_5012883034" description="Cytochrome P450 monooxygenase" evidence="8">
    <location>
        <begin position="23"/>
        <end position="516"/>
    </location>
</feature>
<dbReference type="PANTHER" id="PTHR24305">
    <property type="entry name" value="CYTOCHROME P450"/>
    <property type="match status" value="1"/>
</dbReference>
<evidence type="ECO:0008006" key="11">
    <source>
        <dbReference type="Google" id="ProtNLM"/>
    </source>
</evidence>
<sequence>MYALSLLLTLAIFLLKPLVTYLLNPKGLNKYPPYSPLCAVTNLAWCLETWRGGIRSAKLWQMHKAHPVIRIGPNSLSYGHPDAYADIYGHGTKCVKDAFYQTEKTTHFNLGNVIDKAEHTRKRKMLAAAFSAGNVLGWEGKVARAVADLIDACDRHCTVPLEKGRIPDSKDLNFDFRAWSNFFTIDAIADIALSEKLGLLAAGNDDVAAKTVDRRGVYTASYRDCLHASKIAHTRIAFADQWYYFNSRFITRLIPSYRKLWKLTDGWNDIVHHYVSKRLKRYFAAEKLDDIFKYLLHGKNGQSLNLEWGEIAAETAVILDAGSATTAIALNNVIYWLLRSPRCLVRLREEVDDALEAADVIAPYEKVKSLPYLRACLDESLRITPPFSYNLPRRTPSDGVYILGEFVPGDTTVSMSSYVAHRDEEAFPEAEKYIPERWLGEKRKDIQSSFVPFSAGSRGCIGRNISYLEQTVLVASLVHRYEFALPGPDWEQDRVEVTNLLPGPLPLKIWRREQYL</sequence>
<dbReference type="OrthoDB" id="2789670at2759"/>
<dbReference type="GeneID" id="63727472"/>
<proteinExistence type="inferred from homology"/>
<dbReference type="InterPro" id="IPR050121">
    <property type="entry name" value="Cytochrome_P450_monoxygenase"/>
</dbReference>
<evidence type="ECO:0000256" key="7">
    <source>
        <dbReference type="RuleBase" id="RU000461"/>
    </source>
</evidence>
<dbReference type="Proteomes" id="UP000184073">
    <property type="component" value="Unassembled WGS sequence"/>
</dbReference>
<dbReference type="InterPro" id="IPR036396">
    <property type="entry name" value="Cyt_P450_sf"/>
</dbReference>
<organism evidence="9 10">
    <name type="scientific">Aspergillus versicolor CBS 583.65</name>
    <dbReference type="NCBI Taxonomy" id="1036611"/>
    <lineage>
        <taxon>Eukaryota</taxon>
        <taxon>Fungi</taxon>
        <taxon>Dikarya</taxon>
        <taxon>Ascomycota</taxon>
        <taxon>Pezizomycotina</taxon>
        <taxon>Eurotiomycetes</taxon>
        <taxon>Eurotiomycetidae</taxon>
        <taxon>Eurotiales</taxon>
        <taxon>Aspergillaceae</taxon>
        <taxon>Aspergillus</taxon>
        <taxon>Aspergillus subgen. Nidulantes</taxon>
    </lineage>
</organism>
<dbReference type="GO" id="GO:0044550">
    <property type="term" value="P:secondary metabolite biosynthetic process"/>
    <property type="evidence" value="ECO:0007669"/>
    <property type="project" value="UniProtKB-ARBA"/>
</dbReference>
<evidence type="ECO:0000256" key="2">
    <source>
        <dbReference type="ARBA" id="ARBA00010617"/>
    </source>
</evidence>
<dbReference type="GO" id="GO:0005506">
    <property type="term" value="F:iron ion binding"/>
    <property type="evidence" value="ECO:0007669"/>
    <property type="project" value="InterPro"/>
</dbReference>
<evidence type="ECO:0000256" key="5">
    <source>
        <dbReference type="ARBA" id="ARBA00023004"/>
    </source>
</evidence>
<reference evidence="10" key="1">
    <citation type="journal article" date="2017" name="Genome Biol.">
        <title>Comparative genomics reveals high biological diversity and specific adaptations in the industrially and medically important fungal genus Aspergillus.</title>
        <authorList>
            <person name="de Vries R.P."/>
            <person name="Riley R."/>
            <person name="Wiebenga A."/>
            <person name="Aguilar-Osorio G."/>
            <person name="Amillis S."/>
            <person name="Uchima C.A."/>
            <person name="Anderluh G."/>
            <person name="Asadollahi M."/>
            <person name="Askin M."/>
            <person name="Barry K."/>
            <person name="Battaglia E."/>
            <person name="Bayram O."/>
            <person name="Benocci T."/>
            <person name="Braus-Stromeyer S.A."/>
            <person name="Caldana C."/>
            <person name="Canovas D."/>
            <person name="Cerqueira G.C."/>
            <person name="Chen F."/>
            <person name="Chen W."/>
            <person name="Choi C."/>
            <person name="Clum A."/>
            <person name="Dos Santos R.A."/>
            <person name="Damasio A.R."/>
            <person name="Diallinas G."/>
            <person name="Emri T."/>
            <person name="Fekete E."/>
            <person name="Flipphi M."/>
            <person name="Freyberg S."/>
            <person name="Gallo A."/>
            <person name="Gournas C."/>
            <person name="Habgood R."/>
            <person name="Hainaut M."/>
            <person name="Harispe M.L."/>
            <person name="Henrissat B."/>
            <person name="Hilden K.S."/>
            <person name="Hope R."/>
            <person name="Hossain A."/>
            <person name="Karabika E."/>
            <person name="Karaffa L."/>
            <person name="Karanyi Z."/>
            <person name="Krasevec N."/>
            <person name="Kuo A."/>
            <person name="Kusch H."/>
            <person name="LaButti K."/>
            <person name="Lagendijk E.L."/>
            <person name="Lapidus A."/>
            <person name="Levasseur A."/>
            <person name="Lindquist E."/>
            <person name="Lipzen A."/>
            <person name="Logrieco A.F."/>
            <person name="MacCabe A."/>
            <person name="Maekelae M.R."/>
            <person name="Malavazi I."/>
            <person name="Melin P."/>
            <person name="Meyer V."/>
            <person name="Mielnichuk N."/>
            <person name="Miskei M."/>
            <person name="Molnar A.P."/>
            <person name="Mule G."/>
            <person name="Ngan C.Y."/>
            <person name="Orejas M."/>
            <person name="Orosz E."/>
            <person name="Ouedraogo J.P."/>
            <person name="Overkamp K.M."/>
            <person name="Park H.-S."/>
            <person name="Perrone G."/>
            <person name="Piumi F."/>
            <person name="Punt P.J."/>
            <person name="Ram A.F."/>
            <person name="Ramon A."/>
            <person name="Rauscher S."/>
            <person name="Record E."/>
            <person name="Riano-Pachon D.M."/>
            <person name="Robert V."/>
            <person name="Roehrig J."/>
            <person name="Ruller R."/>
            <person name="Salamov A."/>
            <person name="Salih N.S."/>
            <person name="Samson R.A."/>
            <person name="Sandor E."/>
            <person name="Sanguinetti M."/>
            <person name="Schuetze T."/>
            <person name="Sepcic K."/>
            <person name="Shelest E."/>
            <person name="Sherlock G."/>
            <person name="Sophianopoulou V."/>
            <person name="Squina F.M."/>
            <person name="Sun H."/>
            <person name="Susca A."/>
            <person name="Todd R.B."/>
            <person name="Tsang A."/>
            <person name="Unkles S.E."/>
            <person name="van de Wiele N."/>
            <person name="van Rossen-Uffink D."/>
            <person name="Oliveira J.V."/>
            <person name="Vesth T.C."/>
            <person name="Visser J."/>
            <person name="Yu J.-H."/>
            <person name="Zhou M."/>
            <person name="Andersen M.R."/>
            <person name="Archer D.B."/>
            <person name="Baker S.E."/>
            <person name="Benoit I."/>
            <person name="Brakhage A.A."/>
            <person name="Braus G.H."/>
            <person name="Fischer R."/>
            <person name="Frisvad J.C."/>
            <person name="Goldman G.H."/>
            <person name="Houbraken J."/>
            <person name="Oakley B."/>
            <person name="Pocsi I."/>
            <person name="Scazzocchio C."/>
            <person name="Seiboth B."/>
            <person name="vanKuyk P.A."/>
            <person name="Wortman J."/>
            <person name="Dyer P.S."/>
            <person name="Grigoriev I.V."/>
        </authorList>
    </citation>
    <scope>NUCLEOTIDE SEQUENCE [LARGE SCALE GENOMIC DNA]</scope>
    <source>
        <strain evidence="10">CBS 583.65</strain>
    </source>
</reference>
<dbReference type="AlphaFoldDB" id="A0A1L9Q3Q2"/>
<evidence type="ECO:0000256" key="3">
    <source>
        <dbReference type="ARBA" id="ARBA00022723"/>
    </source>
</evidence>
<dbReference type="Gene3D" id="1.10.630.10">
    <property type="entry name" value="Cytochrome P450"/>
    <property type="match status" value="1"/>
</dbReference>
<comment type="cofactor">
    <cofactor evidence="1 6">
        <name>heme</name>
        <dbReference type="ChEBI" id="CHEBI:30413"/>
    </cofactor>
</comment>
<gene>
    <name evidence="9" type="ORF">ASPVEDRAFT_396113</name>
</gene>
<dbReference type="Pfam" id="PF00067">
    <property type="entry name" value="p450"/>
    <property type="match status" value="1"/>
</dbReference>
<evidence type="ECO:0000313" key="9">
    <source>
        <dbReference type="EMBL" id="OJJ08405.1"/>
    </source>
</evidence>
<feature type="signal peptide" evidence="8">
    <location>
        <begin position="1"/>
        <end position="22"/>
    </location>
</feature>
<dbReference type="CDD" id="cd11061">
    <property type="entry name" value="CYP67-like"/>
    <property type="match status" value="1"/>
</dbReference>
<dbReference type="PRINTS" id="PR00463">
    <property type="entry name" value="EP450I"/>
</dbReference>
<dbReference type="STRING" id="1036611.A0A1L9Q3Q2"/>
<keyword evidence="3 6" id="KW-0479">Metal-binding</keyword>
<comment type="similarity">
    <text evidence="2 7">Belongs to the cytochrome P450 family.</text>
</comment>
<keyword evidence="4 7" id="KW-0560">Oxidoreductase</keyword>
<dbReference type="VEuPathDB" id="FungiDB:ASPVEDRAFT_396113"/>
<dbReference type="GO" id="GO:0016705">
    <property type="term" value="F:oxidoreductase activity, acting on paired donors, with incorporation or reduction of molecular oxygen"/>
    <property type="evidence" value="ECO:0007669"/>
    <property type="project" value="InterPro"/>
</dbReference>
<keyword evidence="7" id="KW-0503">Monooxygenase</keyword>
<evidence type="ECO:0000256" key="4">
    <source>
        <dbReference type="ARBA" id="ARBA00023002"/>
    </source>
</evidence>
<dbReference type="PANTHER" id="PTHR24305:SF172">
    <property type="entry name" value="P450, PUTATIVE (EUROFUNG)-RELATED"/>
    <property type="match status" value="1"/>
</dbReference>
<dbReference type="InterPro" id="IPR002401">
    <property type="entry name" value="Cyt_P450_E_grp-I"/>
</dbReference>
<dbReference type="GO" id="GO:0020037">
    <property type="term" value="F:heme binding"/>
    <property type="evidence" value="ECO:0007669"/>
    <property type="project" value="InterPro"/>
</dbReference>
<keyword evidence="8" id="KW-0732">Signal</keyword>
<keyword evidence="6 7" id="KW-0349">Heme</keyword>
<dbReference type="PROSITE" id="PS00086">
    <property type="entry name" value="CYTOCHROME_P450"/>
    <property type="match status" value="1"/>
</dbReference>
<dbReference type="EMBL" id="KV878139">
    <property type="protein sequence ID" value="OJJ08405.1"/>
    <property type="molecule type" value="Genomic_DNA"/>
</dbReference>
<accession>A0A1L9Q3Q2</accession>
<dbReference type="SUPFAM" id="SSF48264">
    <property type="entry name" value="Cytochrome P450"/>
    <property type="match status" value="1"/>
</dbReference>
<protein>
    <recommendedName>
        <fullName evidence="11">Cytochrome P450 monooxygenase</fullName>
    </recommendedName>
</protein>
<evidence type="ECO:0000256" key="6">
    <source>
        <dbReference type="PIRSR" id="PIRSR602401-1"/>
    </source>
</evidence>
<evidence type="ECO:0000256" key="8">
    <source>
        <dbReference type="SAM" id="SignalP"/>
    </source>
</evidence>
<dbReference type="InterPro" id="IPR017972">
    <property type="entry name" value="Cyt_P450_CS"/>
</dbReference>
<evidence type="ECO:0000313" key="10">
    <source>
        <dbReference type="Proteomes" id="UP000184073"/>
    </source>
</evidence>